<feature type="transmembrane region" description="Helical" evidence="3">
    <location>
        <begin position="24"/>
        <end position="44"/>
    </location>
</feature>
<proteinExistence type="inferred from homology"/>
<dbReference type="InterPro" id="IPR022742">
    <property type="entry name" value="Hydrolase_4"/>
</dbReference>
<dbReference type="GO" id="GO:0047372">
    <property type="term" value="F:monoacylglycerol lipase activity"/>
    <property type="evidence" value="ECO:0007669"/>
    <property type="project" value="TreeGrafter"/>
</dbReference>
<evidence type="ECO:0000259" key="4">
    <source>
        <dbReference type="Pfam" id="PF12146"/>
    </source>
</evidence>
<gene>
    <name evidence="5" type="ORF">PM001_LOCUS118</name>
    <name evidence="6" type="ORF">PM001_LOCUS26828</name>
</gene>
<dbReference type="SUPFAM" id="SSF53474">
    <property type="entry name" value="alpha/beta-Hydrolases"/>
    <property type="match status" value="1"/>
</dbReference>
<dbReference type="PIRSF" id="PIRSF005211">
    <property type="entry name" value="Ab_hydro_YheT"/>
    <property type="match status" value="1"/>
</dbReference>
<name>A0AAV1T1M8_9STRA</name>
<dbReference type="PANTHER" id="PTHR10794:SF93">
    <property type="entry name" value="SERINE AMINOPEPTIDASE S33 DOMAIN-CONTAINING PROTEIN"/>
    <property type="match status" value="1"/>
</dbReference>
<evidence type="ECO:0000256" key="1">
    <source>
        <dbReference type="ARBA" id="ARBA00010884"/>
    </source>
</evidence>
<feature type="active site" description="Charge relay system" evidence="2">
    <location>
        <position position="366"/>
    </location>
</feature>
<sequence>MLNPLATVNEYVYRYSRLSTRTTMLISASATVAVGYAVLVYTGIVGSEPVPTKRIIAGDSKLNEFVVETLEPVLDSYTPTWWTNSHIQCLLTFIVPQSPVKYQRQVLVLKDGGQACLDWALESSIKMKTPLKPNSPIAVILHGLVGCSESMRSICAEALLHGYRPVVFNKRGHGGLKLATPKLQQFGCVQDLKEAIAHIESSFPESKLYGIGYSAGSGLLCSYLGERGDKSRLRAGVLVSPGYNAFDLLCGGKINPFYNFLMTFTLKSFLLRHKKELSDVVDVAGALRASSIREFDQHVYMKMHGYEDLESYWKANNPMRDVDNIQVPLLCINALDDPVCTKETIPFDFFPNKPEAMLLTTAEGSHCAFFEGTFQLKAWCHTAAMAYLDRVREFDCIAKISGDALTAAPPA</sequence>
<evidence type="ECO:0000313" key="5">
    <source>
        <dbReference type="EMBL" id="CAK7891115.1"/>
    </source>
</evidence>
<dbReference type="PANTHER" id="PTHR10794">
    <property type="entry name" value="ABHYDROLASE DOMAIN-CONTAINING PROTEIN"/>
    <property type="match status" value="1"/>
</dbReference>
<keyword evidence="3" id="KW-0812">Transmembrane</keyword>
<organism evidence="5 7">
    <name type="scientific">Peronospora matthiolae</name>
    <dbReference type="NCBI Taxonomy" id="2874970"/>
    <lineage>
        <taxon>Eukaryota</taxon>
        <taxon>Sar</taxon>
        <taxon>Stramenopiles</taxon>
        <taxon>Oomycota</taxon>
        <taxon>Peronosporomycetes</taxon>
        <taxon>Peronosporales</taxon>
        <taxon>Peronosporaceae</taxon>
        <taxon>Peronospora</taxon>
    </lineage>
</organism>
<dbReference type="InterPro" id="IPR012020">
    <property type="entry name" value="ABHD4"/>
</dbReference>
<evidence type="ECO:0000313" key="7">
    <source>
        <dbReference type="Proteomes" id="UP001162060"/>
    </source>
</evidence>
<dbReference type="EMBL" id="CAKLBY020000264">
    <property type="protein sequence ID" value="CAK7941678.1"/>
    <property type="molecule type" value="Genomic_DNA"/>
</dbReference>
<dbReference type="EMBL" id="CAKLBY020000003">
    <property type="protein sequence ID" value="CAK7891115.1"/>
    <property type="molecule type" value="Genomic_DNA"/>
</dbReference>
<keyword evidence="3" id="KW-0472">Membrane</keyword>
<evidence type="ECO:0000256" key="3">
    <source>
        <dbReference type="SAM" id="Phobius"/>
    </source>
</evidence>
<dbReference type="Gene3D" id="3.40.50.1820">
    <property type="entry name" value="alpha/beta hydrolase"/>
    <property type="match status" value="1"/>
</dbReference>
<dbReference type="Proteomes" id="UP001162060">
    <property type="component" value="Unassembled WGS sequence"/>
</dbReference>
<accession>A0AAV1T1M8</accession>
<reference evidence="5" key="1">
    <citation type="submission" date="2024-01" db="EMBL/GenBank/DDBJ databases">
        <authorList>
            <person name="Webb A."/>
        </authorList>
    </citation>
    <scope>NUCLEOTIDE SEQUENCE</scope>
    <source>
        <strain evidence="5">Pm1</strain>
    </source>
</reference>
<dbReference type="InterPro" id="IPR029058">
    <property type="entry name" value="AB_hydrolase_fold"/>
</dbReference>
<comment type="caution">
    <text evidence="5">The sequence shown here is derived from an EMBL/GenBank/DDBJ whole genome shotgun (WGS) entry which is preliminary data.</text>
</comment>
<feature type="active site" description="Charge relay system" evidence="2">
    <location>
        <position position="214"/>
    </location>
</feature>
<dbReference type="Pfam" id="PF12146">
    <property type="entry name" value="Hydrolase_4"/>
    <property type="match status" value="1"/>
</dbReference>
<feature type="active site" description="Charge relay system" evidence="2">
    <location>
        <position position="337"/>
    </location>
</feature>
<protein>
    <recommendedName>
        <fullName evidence="4">Serine aminopeptidase S33 domain-containing protein</fullName>
    </recommendedName>
</protein>
<dbReference type="GO" id="GO:0034338">
    <property type="term" value="F:short-chain carboxylesterase activity"/>
    <property type="evidence" value="ECO:0007669"/>
    <property type="project" value="TreeGrafter"/>
</dbReference>
<keyword evidence="3" id="KW-1133">Transmembrane helix</keyword>
<evidence type="ECO:0000256" key="2">
    <source>
        <dbReference type="PIRSR" id="PIRSR005211-1"/>
    </source>
</evidence>
<evidence type="ECO:0000313" key="6">
    <source>
        <dbReference type="EMBL" id="CAK7941678.1"/>
    </source>
</evidence>
<feature type="domain" description="Serine aminopeptidase S33" evidence="4">
    <location>
        <begin position="137"/>
        <end position="344"/>
    </location>
</feature>
<dbReference type="AlphaFoldDB" id="A0AAV1T1M8"/>
<dbReference type="InterPro" id="IPR050960">
    <property type="entry name" value="AB_hydrolase_4_sf"/>
</dbReference>
<comment type="similarity">
    <text evidence="1">Belongs to the AB hydrolase superfamily. AB hydrolase 4 family.</text>
</comment>